<dbReference type="EMBL" id="LGKO01000005">
    <property type="protein sequence ID" value="KPL82919.1"/>
    <property type="molecule type" value="Genomic_DNA"/>
</dbReference>
<accession>A0A0P6YKC9</accession>
<proteinExistence type="predicted"/>
<dbReference type="Proteomes" id="UP000050544">
    <property type="component" value="Unassembled WGS sequence"/>
</dbReference>
<dbReference type="Pfam" id="PF01458">
    <property type="entry name" value="SUFBD_core"/>
    <property type="match status" value="1"/>
</dbReference>
<dbReference type="AlphaFoldDB" id="A0A0P6YKC9"/>
<dbReference type="PANTHER" id="PTHR30508">
    <property type="entry name" value="FES CLUSTER ASSEMBLY PROTEIN SUF"/>
    <property type="match status" value="1"/>
</dbReference>
<dbReference type="STRING" id="869279.SE15_10075"/>
<dbReference type="InterPro" id="IPR037284">
    <property type="entry name" value="SUF_FeS_clus_asmbl_SufBD_sf"/>
</dbReference>
<evidence type="ECO:0000313" key="3">
    <source>
        <dbReference type="Proteomes" id="UP000050544"/>
    </source>
</evidence>
<keyword evidence="3" id="KW-1185">Reference proteome</keyword>
<comment type="caution">
    <text evidence="2">The sequence shown here is derived from an EMBL/GenBank/DDBJ whole genome shotgun (WGS) entry which is preliminary data.</text>
</comment>
<dbReference type="PANTHER" id="PTHR30508:SF6">
    <property type="entry name" value="UPF0051 PROTEIN MJ0034"/>
    <property type="match status" value="1"/>
</dbReference>
<organism evidence="2 3">
    <name type="scientific">Thermanaerothrix daxensis</name>
    <dbReference type="NCBI Taxonomy" id="869279"/>
    <lineage>
        <taxon>Bacteria</taxon>
        <taxon>Bacillati</taxon>
        <taxon>Chloroflexota</taxon>
        <taxon>Anaerolineae</taxon>
        <taxon>Anaerolineales</taxon>
        <taxon>Anaerolineaceae</taxon>
        <taxon>Thermanaerothrix</taxon>
    </lineage>
</organism>
<dbReference type="InterPro" id="IPR055346">
    <property type="entry name" value="Fe-S_cluster_assembly_SufBD"/>
</dbReference>
<protein>
    <submittedName>
        <fullName evidence="2">SufBD protein</fullName>
    </submittedName>
</protein>
<sequence>MMEAYRQAGGDPGVLQLPQVATLVISANQVLVAHEIPGVHFEAESLPHGVRAHIWVEPHTRFTQPVHLCFGLLPAEGEQEIIADYEIGEQAQVRFLAHCSFPNAIKVEHRMQARIRVGRNASLTYTEEHFHGPQGGTVVLPKAEVVVEEGGYFTTTFALTRGRVGVLRLDYHVRVEAGGVTELVTKAYGKGEDAIHVREVVVLEGPGARGLTRTRIAVQDHAQSRVDTVTEGNAPNTRGHMDCTEIVRGQAQASNNPLVIVRHDQAQVTHEAAIGTVNRKELETLMARGLSEDEAVDLIIRGLMR</sequence>
<evidence type="ECO:0000313" key="2">
    <source>
        <dbReference type="EMBL" id="KPL82919.1"/>
    </source>
</evidence>
<name>A0A0P6YKC9_9CHLR</name>
<reference evidence="2 3" key="1">
    <citation type="submission" date="2015-07" db="EMBL/GenBank/DDBJ databases">
        <title>Whole genome sequence of Thermanaerothrix daxensis DSM 23592.</title>
        <authorList>
            <person name="Hemp J."/>
            <person name="Ward L.M."/>
            <person name="Pace L.A."/>
            <person name="Fischer W.W."/>
        </authorList>
    </citation>
    <scope>NUCLEOTIDE SEQUENCE [LARGE SCALE GENOMIC DNA]</scope>
    <source>
        <strain evidence="2 3">GNS-1</strain>
    </source>
</reference>
<evidence type="ECO:0000259" key="1">
    <source>
        <dbReference type="Pfam" id="PF01458"/>
    </source>
</evidence>
<dbReference type="GO" id="GO:0016226">
    <property type="term" value="P:iron-sulfur cluster assembly"/>
    <property type="evidence" value="ECO:0007669"/>
    <property type="project" value="InterPro"/>
</dbReference>
<dbReference type="InterPro" id="IPR000825">
    <property type="entry name" value="SUF_FeS_clus_asmbl_SufBD_core"/>
</dbReference>
<dbReference type="PATRIC" id="fig|869279.4.peg.1626"/>
<gene>
    <name evidence="2" type="ORF">SE15_10075</name>
</gene>
<feature type="domain" description="SUF system FeS cluster assembly SufBD core" evidence="1">
    <location>
        <begin position="87"/>
        <end position="302"/>
    </location>
</feature>
<dbReference type="SUPFAM" id="SSF101960">
    <property type="entry name" value="Stabilizer of iron transporter SufD"/>
    <property type="match status" value="1"/>
</dbReference>